<dbReference type="PANTHER" id="PTHR12001">
    <property type="entry name" value="GERANYLGERANYL PYROPHOSPHATE SYNTHASE"/>
    <property type="match status" value="1"/>
</dbReference>
<accession>A0A397BQ62</accession>
<evidence type="ECO:0000256" key="2">
    <source>
        <dbReference type="ARBA" id="ARBA00022842"/>
    </source>
</evidence>
<organism evidence="4 8">
    <name type="scientific">Aphanomyces astaci</name>
    <name type="common">Crayfish plague agent</name>
    <dbReference type="NCBI Taxonomy" id="112090"/>
    <lineage>
        <taxon>Eukaryota</taxon>
        <taxon>Sar</taxon>
        <taxon>Stramenopiles</taxon>
        <taxon>Oomycota</taxon>
        <taxon>Saprolegniomycetes</taxon>
        <taxon>Saprolegniales</taxon>
        <taxon>Verrucalvaceae</taxon>
        <taxon>Aphanomyces</taxon>
    </lineage>
</organism>
<dbReference type="PROSITE" id="PS00723">
    <property type="entry name" value="POLYPRENYL_SYNTHASE_1"/>
    <property type="match status" value="1"/>
</dbReference>
<keyword evidence="3" id="KW-0808">Transferase</keyword>
<evidence type="ECO:0008006" key="10">
    <source>
        <dbReference type="Google" id="ProtNLM"/>
    </source>
</evidence>
<dbReference type="InterPro" id="IPR008949">
    <property type="entry name" value="Isoprenoid_synthase_dom_sf"/>
</dbReference>
<evidence type="ECO:0000313" key="9">
    <source>
        <dbReference type="Proteomes" id="UP000266643"/>
    </source>
</evidence>
<dbReference type="PANTHER" id="PTHR12001:SF44">
    <property type="entry name" value="GERANYLGERANYL PYROPHOSPHATE SYNTHASE"/>
    <property type="match status" value="1"/>
</dbReference>
<dbReference type="GO" id="GO:0046872">
    <property type="term" value="F:metal ion binding"/>
    <property type="evidence" value="ECO:0007669"/>
    <property type="project" value="UniProtKB-KW"/>
</dbReference>
<dbReference type="Proteomes" id="UP000266239">
    <property type="component" value="Unassembled WGS sequence"/>
</dbReference>
<dbReference type="Proteomes" id="UP000266196">
    <property type="component" value="Unassembled WGS sequence"/>
</dbReference>
<proteinExistence type="inferred from homology"/>
<dbReference type="EMBL" id="QUTD01009985">
    <property type="protein sequence ID" value="RHY41630.1"/>
    <property type="molecule type" value="Genomic_DNA"/>
</dbReference>
<evidence type="ECO:0000313" key="7">
    <source>
        <dbReference type="Proteomes" id="UP000266196"/>
    </source>
</evidence>
<sequence length="271" mass="30572">MPQKNVRAILVDAFQLWLQIPPDKITTIKEIIGSLHDASLLIDDIEDNSELRRGLPVAHAIYGIPLTINCANFVFFVALQKCHSLQNARAMDVYINEMIHLHRGQGQDILWRDTASCPTEDAYKAMVINKTGGLFRLAVGLMQAFSTNDQDFVPLVNQLGLYFQIRDDYINLVDKAYMDGKSFCEDLTEGKFSFPLIFAIHADTADTRLLNIVKQRTTNIKIKEHAVAYMAQVGAFTHTKSYLDNLCIDILEKITLLGTIVWASTRAFVCM</sequence>
<gene>
    <name evidence="4" type="ORF">DYB25_008056</name>
    <name evidence="5" type="ORF">DYB30_005301</name>
    <name evidence="6" type="ORF">DYB31_004896</name>
</gene>
<evidence type="ECO:0000313" key="6">
    <source>
        <dbReference type="EMBL" id="RHY79470.1"/>
    </source>
</evidence>
<name>A0A397BQ62_APHAT</name>
<evidence type="ECO:0000256" key="1">
    <source>
        <dbReference type="ARBA" id="ARBA00022723"/>
    </source>
</evidence>
<evidence type="ECO:0000313" key="4">
    <source>
        <dbReference type="EMBL" id="RHY23920.1"/>
    </source>
</evidence>
<dbReference type="Gene3D" id="1.10.600.10">
    <property type="entry name" value="Farnesyl Diphosphate Synthase"/>
    <property type="match status" value="1"/>
</dbReference>
<dbReference type="SUPFAM" id="SSF48576">
    <property type="entry name" value="Terpenoid synthases"/>
    <property type="match status" value="1"/>
</dbReference>
<evidence type="ECO:0000313" key="8">
    <source>
        <dbReference type="Proteomes" id="UP000266239"/>
    </source>
</evidence>
<comment type="similarity">
    <text evidence="3">Belongs to the FPP/GGPP synthase family.</text>
</comment>
<keyword evidence="2" id="KW-0460">Magnesium</keyword>
<keyword evidence="1" id="KW-0479">Metal-binding</keyword>
<dbReference type="CDD" id="cd00685">
    <property type="entry name" value="Trans_IPPS_HT"/>
    <property type="match status" value="1"/>
</dbReference>
<dbReference type="SFLD" id="SFLDS00005">
    <property type="entry name" value="Isoprenoid_Synthase_Type_I"/>
    <property type="match status" value="1"/>
</dbReference>
<dbReference type="Pfam" id="PF00348">
    <property type="entry name" value="polyprenyl_synt"/>
    <property type="match status" value="1"/>
</dbReference>
<dbReference type="EMBL" id="QUTA01003358">
    <property type="protein sequence ID" value="RHY23920.1"/>
    <property type="molecule type" value="Genomic_DNA"/>
</dbReference>
<dbReference type="GO" id="GO:0008299">
    <property type="term" value="P:isoprenoid biosynthetic process"/>
    <property type="evidence" value="ECO:0007669"/>
    <property type="project" value="InterPro"/>
</dbReference>
<comment type="caution">
    <text evidence="4">The sequence shown here is derived from an EMBL/GenBank/DDBJ whole genome shotgun (WGS) entry which is preliminary data.</text>
</comment>
<dbReference type="PROSITE" id="PS00444">
    <property type="entry name" value="POLYPRENYL_SYNTHASE_2"/>
    <property type="match status" value="1"/>
</dbReference>
<reference evidence="7 8" key="1">
    <citation type="submission" date="2018-08" db="EMBL/GenBank/DDBJ databases">
        <title>Aphanomyces genome sequencing and annotation.</title>
        <authorList>
            <person name="Minardi D."/>
            <person name="Oidtmann B."/>
            <person name="Van Der Giezen M."/>
            <person name="Studholme D.J."/>
        </authorList>
    </citation>
    <scope>NUCLEOTIDE SEQUENCE [LARGE SCALE GENOMIC DNA]</scope>
    <source>
        <strain evidence="6 7">197901</strain>
        <strain evidence="5 9">D2</strain>
        <strain evidence="4 8">Yx</strain>
    </source>
</reference>
<dbReference type="EMBL" id="QUTE01023911">
    <property type="protein sequence ID" value="RHY79470.1"/>
    <property type="molecule type" value="Genomic_DNA"/>
</dbReference>
<protein>
    <recommendedName>
        <fullName evidence="10">Geranylgeranyl pyrophosphate synthase</fullName>
    </recommendedName>
</protein>
<dbReference type="GO" id="GO:0004659">
    <property type="term" value="F:prenyltransferase activity"/>
    <property type="evidence" value="ECO:0007669"/>
    <property type="project" value="InterPro"/>
</dbReference>
<dbReference type="InterPro" id="IPR033749">
    <property type="entry name" value="Polyprenyl_synt_CS"/>
</dbReference>
<evidence type="ECO:0000256" key="3">
    <source>
        <dbReference type="RuleBase" id="RU004466"/>
    </source>
</evidence>
<evidence type="ECO:0000313" key="5">
    <source>
        <dbReference type="EMBL" id="RHY41630.1"/>
    </source>
</evidence>
<dbReference type="AlphaFoldDB" id="A0A397BQ62"/>
<dbReference type="Proteomes" id="UP000266643">
    <property type="component" value="Unassembled WGS sequence"/>
</dbReference>
<dbReference type="InterPro" id="IPR000092">
    <property type="entry name" value="Polyprenyl_synt"/>
</dbReference>
<dbReference type="VEuPathDB" id="FungiDB:H257_15108"/>